<evidence type="ECO:0000313" key="2">
    <source>
        <dbReference type="Proteomes" id="UP000002030"/>
    </source>
</evidence>
<dbReference type="AlphaFoldDB" id="D1B661"/>
<protein>
    <recommendedName>
        <fullName evidence="3">DUF72 domain-containing protein</fullName>
    </recommendedName>
</protein>
<dbReference type="Proteomes" id="UP000002030">
    <property type="component" value="Chromosome"/>
</dbReference>
<dbReference type="InterPro" id="IPR036520">
    <property type="entry name" value="UPF0759_sf"/>
</dbReference>
<dbReference type="HOGENOM" id="CLU_046519_0_0_0"/>
<keyword evidence="2" id="KW-1185">Reference proteome</keyword>
<dbReference type="EMBL" id="CP001818">
    <property type="protein sequence ID" value="ACZ19502.1"/>
    <property type="molecule type" value="Genomic_DNA"/>
</dbReference>
<dbReference type="KEGG" id="tai:Taci_1271"/>
<dbReference type="Pfam" id="PF01904">
    <property type="entry name" value="DUF72"/>
    <property type="match status" value="1"/>
</dbReference>
<sequence length="284" mass="31040">MDVRIGLCALKDLKGRDRRAPLEAPFGALEVGSTFYALPRAEAVFRISVSVPKGFLLGVKAFGLFTHHPVRSQALPAWARPQGADRVLRHMVPPRVRRRLYAAFLEALEPLRSSGKLGYLLFQFPPSFEPSGEALDYLSAIRELSPGWPLAVELRNPRWFASGPLEGLLETARDQNLALVGADLSPHGAMPWHLTATWGAIARLHGRGTGGGPFPTPEERGNYVYPAQELRPWRDLALRHAQRVPRVFVMFNNCVGGSALKSALAMAGLLGLGEGTPSQTRLGL</sequence>
<dbReference type="PATRIC" id="fig|525903.6.peg.1272"/>
<gene>
    <name evidence="1" type="ordered locus">Taci_1271</name>
</gene>
<name>D1B661_THEAS</name>
<dbReference type="eggNOG" id="COG1801">
    <property type="taxonomic scope" value="Bacteria"/>
</dbReference>
<dbReference type="SUPFAM" id="SSF117396">
    <property type="entry name" value="TM1631-like"/>
    <property type="match status" value="1"/>
</dbReference>
<dbReference type="STRING" id="525903.Taci_1271"/>
<dbReference type="PANTHER" id="PTHR30348:SF13">
    <property type="entry name" value="UPF0759 PROTEIN YUNF"/>
    <property type="match status" value="1"/>
</dbReference>
<reference evidence="1 2" key="1">
    <citation type="journal article" date="2009" name="Stand. Genomic Sci.">
        <title>Complete genome sequence of Thermanaerovibrio acidaminovorans type strain (Su883).</title>
        <authorList>
            <person name="Chovatia M."/>
            <person name="Sikorski J."/>
            <person name="Schroder M."/>
            <person name="Lapidus A."/>
            <person name="Nolan M."/>
            <person name="Tice H."/>
            <person name="Glavina Del Rio T."/>
            <person name="Copeland A."/>
            <person name="Cheng J.F."/>
            <person name="Lucas S."/>
            <person name="Chen F."/>
            <person name="Bruce D."/>
            <person name="Goodwin L."/>
            <person name="Pitluck S."/>
            <person name="Ivanova N."/>
            <person name="Mavromatis K."/>
            <person name="Ovchinnikova G."/>
            <person name="Pati A."/>
            <person name="Chen A."/>
            <person name="Palaniappan K."/>
            <person name="Land M."/>
            <person name="Hauser L."/>
            <person name="Chang Y.J."/>
            <person name="Jeffries C.D."/>
            <person name="Chain P."/>
            <person name="Saunders E."/>
            <person name="Detter J.C."/>
            <person name="Brettin T."/>
            <person name="Rohde M."/>
            <person name="Goker M."/>
            <person name="Spring S."/>
            <person name="Bristow J."/>
            <person name="Markowitz V."/>
            <person name="Hugenholtz P."/>
            <person name="Kyrpides N.C."/>
            <person name="Klenk H.P."/>
            <person name="Eisen J.A."/>
        </authorList>
    </citation>
    <scope>NUCLEOTIDE SEQUENCE [LARGE SCALE GENOMIC DNA]</scope>
    <source>
        <strain evidence="2">ATCC 49978 / DSM 6589 / Su883</strain>
    </source>
</reference>
<organism evidence="1 2">
    <name type="scientific">Thermanaerovibrio acidaminovorans (strain ATCC 49978 / DSM 6589 / Su883)</name>
    <name type="common">Selenomonas acidaminovorans</name>
    <dbReference type="NCBI Taxonomy" id="525903"/>
    <lineage>
        <taxon>Bacteria</taxon>
        <taxon>Thermotogati</taxon>
        <taxon>Synergistota</taxon>
        <taxon>Synergistia</taxon>
        <taxon>Synergistales</taxon>
        <taxon>Synergistaceae</taxon>
        <taxon>Thermanaerovibrio</taxon>
    </lineage>
</organism>
<dbReference type="PANTHER" id="PTHR30348">
    <property type="entry name" value="UNCHARACTERIZED PROTEIN YECE"/>
    <property type="match status" value="1"/>
</dbReference>
<evidence type="ECO:0008006" key="3">
    <source>
        <dbReference type="Google" id="ProtNLM"/>
    </source>
</evidence>
<dbReference type="OrthoDB" id="9780310at2"/>
<evidence type="ECO:0000313" key="1">
    <source>
        <dbReference type="EMBL" id="ACZ19502.1"/>
    </source>
</evidence>
<dbReference type="Gene3D" id="3.20.20.410">
    <property type="entry name" value="Protein of unknown function UPF0759"/>
    <property type="match status" value="1"/>
</dbReference>
<dbReference type="EnsemblBacteria" id="ACZ19502">
    <property type="protein sequence ID" value="ACZ19502"/>
    <property type="gene ID" value="Taci_1271"/>
</dbReference>
<proteinExistence type="predicted"/>
<dbReference type="InterPro" id="IPR002763">
    <property type="entry name" value="DUF72"/>
</dbReference>
<accession>D1B661</accession>